<dbReference type="SUPFAM" id="SSF109604">
    <property type="entry name" value="HD-domain/PDEase-like"/>
    <property type="match status" value="1"/>
</dbReference>
<evidence type="ECO:0000256" key="1">
    <source>
        <dbReference type="SAM" id="MobiDB-lite"/>
    </source>
</evidence>
<protein>
    <recommendedName>
        <fullName evidence="4">HDOD domain-containing protein</fullName>
    </recommendedName>
</protein>
<dbReference type="EMBL" id="VIKR01000002">
    <property type="protein sequence ID" value="TQV74908.1"/>
    <property type="molecule type" value="Genomic_DNA"/>
</dbReference>
<sequence length="548" mass="62008">MSNAEASIQKRLAEYKANPIQPLELASIKENFQSEDCSVNSFKKIYRRDPIFCYTLISEANKATQQKVSSPFAADHAMSTLGLSAAAGIFKNSKVPNTRPPMEVRFSLATSLLAAELANNLCQMHRACTQAYWTSLCYLFPETMLWHLAPKEMWRIYYRQLTNPKQMGEYEKSLLGFNLYRWRIAVAKELQLSEQNQILFEKRLPNKPKELLLYARDGFDETKTPSLKDWDRYEGWLIVMANKLARSILLPWHNNSYRHTFHLIHQLAGCDTNKLRKSIQDAVRTASINFQGSRLPNPGANFIMLKTKPAFPGWLLSKPKAQVAKRPVRAKPQKAQPVKTAAQMKAGEKPVASPALDNKPKPPINSKVISPTAIKNAIQKIVAEPDSFETSSDLIQFTLRTLIDELKLDRVSFMVVDYSASKVVCRAALNAKNRTAIKPEFEFKQPTPLIKFIERQTFMLLSRKAHQNIWAKLPIAVQKDQVSQFVLCSLKPGKRVNALVYADTDDVSVLSPQRLGIIKKMLLGLNKALADRNAKRAEKGPAKKAQAR</sequence>
<dbReference type="RefSeq" id="WP_142941526.1">
    <property type="nucleotide sequence ID" value="NZ_VIKR01000002.1"/>
</dbReference>
<dbReference type="Gene3D" id="1.10.3210.10">
    <property type="entry name" value="Hypothetical protein af1432"/>
    <property type="match status" value="1"/>
</dbReference>
<dbReference type="OrthoDB" id="9819597at2"/>
<gene>
    <name evidence="2" type="ORF">FLL45_08070</name>
</gene>
<dbReference type="Proteomes" id="UP000317839">
    <property type="component" value="Unassembled WGS sequence"/>
</dbReference>
<comment type="caution">
    <text evidence="2">The sequence shown here is derived from an EMBL/GenBank/DDBJ whole genome shotgun (WGS) entry which is preliminary data.</text>
</comment>
<keyword evidence="3" id="KW-1185">Reference proteome</keyword>
<proteinExistence type="predicted"/>
<feature type="region of interest" description="Disordered" evidence="1">
    <location>
        <begin position="325"/>
        <end position="367"/>
    </location>
</feature>
<evidence type="ECO:0000313" key="3">
    <source>
        <dbReference type="Proteomes" id="UP000317839"/>
    </source>
</evidence>
<reference evidence="2 3" key="1">
    <citation type="submission" date="2019-06" db="EMBL/GenBank/DDBJ databases">
        <title>Draft genome of Aliikangiella marina GYP-15.</title>
        <authorList>
            <person name="Wang G."/>
        </authorList>
    </citation>
    <scope>NUCLEOTIDE SEQUENCE [LARGE SCALE GENOMIC DNA]</scope>
    <source>
        <strain evidence="2 3">GYP-15</strain>
    </source>
</reference>
<evidence type="ECO:0000313" key="2">
    <source>
        <dbReference type="EMBL" id="TQV74908.1"/>
    </source>
</evidence>
<accession>A0A545TCG0</accession>
<evidence type="ECO:0008006" key="4">
    <source>
        <dbReference type="Google" id="ProtNLM"/>
    </source>
</evidence>
<name>A0A545TCG0_9GAMM</name>
<dbReference type="AlphaFoldDB" id="A0A545TCG0"/>
<organism evidence="2 3">
    <name type="scientific">Aliikangiella marina</name>
    <dbReference type="NCBI Taxonomy" id="1712262"/>
    <lineage>
        <taxon>Bacteria</taxon>
        <taxon>Pseudomonadati</taxon>
        <taxon>Pseudomonadota</taxon>
        <taxon>Gammaproteobacteria</taxon>
        <taxon>Oceanospirillales</taxon>
        <taxon>Pleioneaceae</taxon>
        <taxon>Aliikangiella</taxon>
    </lineage>
</organism>